<dbReference type="InterPro" id="IPR036236">
    <property type="entry name" value="Znf_C2H2_sf"/>
</dbReference>
<keyword evidence="8" id="KW-0539">Nucleus</keyword>
<dbReference type="GO" id="GO:0008270">
    <property type="term" value="F:zinc ion binding"/>
    <property type="evidence" value="ECO:0007669"/>
    <property type="project" value="UniProtKB-KW"/>
</dbReference>
<dbReference type="GO" id="GO:0005634">
    <property type="term" value="C:nucleus"/>
    <property type="evidence" value="ECO:0007669"/>
    <property type="project" value="UniProtKB-SubCell"/>
</dbReference>
<feature type="compositionally biased region" description="Polar residues" evidence="10">
    <location>
        <begin position="8"/>
        <end position="18"/>
    </location>
</feature>
<feature type="region of interest" description="Disordered" evidence="10">
    <location>
        <begin position="69"/>
        <end position="109"/>
    </location>
</feature>
<keyword evidence="7" id="KW-0804">Transcription</keyword>
<dbReference type="PROSITE" id="PS50157">
    <property type="entry name" value="ZINC_FINGER_C2H2_2"/>
    <property type="match status" value="2"/>
</dbReference>
<keyword evidence="5" id="KW-0862">Zinc</keyword>
<keyword evidence="4 9" id="KW-0863">Zinc-finger</keyword>
<dbReference type="InterPro" id="IPR013087">
    <property type="entry name" value="Znf_C2H2_type"/>
</dbReference>
<dbReference type="EMBL" id="CAJVPI010001265">
    <property type="protein sequence ID" value="CAG8603863.1"/>
    <property type="molecule type" value="Genomic_DNA"/>
</dbReference>
<dbReference type="Pfam" id="PF23611">
    <property type="entry name" value="zf-C2H2_16"/>
    <property type="match status" value="1"/>
</dbReference>
<dbReference type="GO" id="GO:0005737">
    <property type="term" value="C:cytoplasm"/>
    <property type="evidence" value="ECO:0007669"/>
    <property type="project" value="TreeGrafter"/>
</dbReference>
<reference evidence="12" key="1">
    <citation type="submission" date="2021-06" db="EMBL/GenBank/DDBJ databases">
        <authorList>
            <person name="Kallberg Y."/>
            <person name="Tangrot J."/>
            <person name="Rosling A."/>
        </authorList>
    </citation>
    <scope>NUCLEOTIDE SEQUENCE</scope>
    <source>
        <strain evidence="12">BR232B</strain>
    </source>
</reference>
<evidence type="ECO:0000313" key="13">
    <source>
        <dbReference type="Proteomes" id="UP000789739"/>
    </source>
</evidence>
<feature type="compositionally biased region" description="Basic residues" evidence="10">
    <location>
        <begin position="94"/>
        <end position="108"/>
    </location>
</feature>
<evidence type="ECO:0000256" key="9">
    <source>
        <dbReference type="PROSITE-ProRule" id="PRU00042"/>
    </source>
</evidence>
<evidence type="ECO:0000256" key="6">
    <source>
        <dbReference type="ARBA" id="ARBA00023015"/>
    </source>
</evidence>
<dbReference type="SMART" id="SM00355">
    <property type="entry name" value="ZnF_C2H2"/>
    <property type="match status" value="2"/>
</dbReference>
<dbReference type="PANTHER" id="PTHR47428">
    <property type="entry name" value="REGULATORY PROTEIN MIG1-RELATED"/>
    <property type="match status" value="1"/>
</dbReference>
<name>A0A9N9CJL5_9GLOM</name>
<evidence type="ECO:0000256" key="2">
    <source>
        <dbReference type="ARBA" id="ARBA00022723"/>
    </source>
</evidence>
<dbReference type="Gene3D" id="3.30.160.60">
    <property type="entry name" value="Classic Zinc Finger"/>
    <property type="match status" value="2"/>
</dbReference>
<feature type="region of interest" description="Disordered" evidence="10">
    <location>
        <begin position="1"/>
        <end position="45"/>
    </location>
</feature>
<dbReference type="PROSITE" id="PS00028">
    <property type="entry name" value="ZINC_FINGER_C2H2_1"/>
    <property type="match status" value="2"/>
</dbReference>
<keyword evidence="3" id="KW-0677">Repeat</keyword>
<feature type="compositionally biased region" description="Low complexity" evidence="10">
    <location>
        <begin position="27"/>
        <end position="39"/>
    </location>
</feature>
<evidence type="ECO:0000313" key="12">
    <source>
        <dbReference type="EMBL" id="CAG8603863.1"/>
    </source>
</evidence>
<evidence type="ECO:0000256" key="4">
    <source>
        <dbReference type="ARBA" id="ARBA00022771"/>
    </source>
</evidence>
<dbReference type="FunFam" id="3.30.160.60:FF:002319">
    <property type="entry name" value="Uncharacterized protein"/>
    <property type="match status" value="1"/>
</dbReference>
<organism evidence="12 13">
    <name type="scientific">Paraglomus brasilianum</name>
    <dbReference type="NCBI Taxonomy" id="144538"/>
    <lineage>
        <taxon>Eukaryota</taxon>
        <taxon>Fungi</taxon>
        <taxon>Fungi incertae sedis</taxon>
        <taxon>Mucoromycota</taxon>
        <taxon>Glomeromycotina</taxon>
        <taxon>Glomeromycetes</taxon>
        <taxon>Paraglomerales</taxon>
        <taxon>Paraglomeraceae</taxon>
        <taxon>Paraglomus</taxon>
    </lineage>
</organism>
<dbReference type="Pfam" id="PF00096">
    <property type="entry name" value="zf-C2H2"/>
    <property type="match status" value="1"/>
</dbReference>
<sequence length="152" mass="17229">MSVPIKNLLNSDSHTFLDSSSPPPSESSPQTTTTSPPSSLKSDRPFKCTVCDYAFARLEHLTRHTRIHTGEKPHKCQHSGCGKKFSRSDELSRHNRTHAFKKKDKSRGKMPQITFRHAALYIRNARGTKEAQVSFQWLQQNLLQTGSSQQTH</sequence>
<dbReference type="GO" id="GO:0000978">
    <property type="term" value="F:RNA polymerase II cis-regulatory region sequence-specific DNA binding"/>
    <property type="evidence" value="ECO:0007669"/>
    <property type="project" value="TreeGrafter"/>
</dbReference>
<evidence type="ECO:0000256" key="1">
    <source>
        <dbReference type="ARBA" id="ARBA00004123"/>
    </source>
</evidence>
<dbReference type="SUPFAM" id="SSF57667">
    <property type="entry name" value="beta-beta-alpha zinc fingers"/>
    <property type="match status" value="1"/>
</dbReference>
<dbReference type="AlphaFoldDB" id="A0A9N9CJL5"/>
<evidence type="ECO:0000259" key="11">
    <source>
        <dbReference type="PROSITE" id="PS50157"/>
    </source>
</evidence>
<dbReference type="FunFam" id="3.30.160.60:FF:000018">
    <property type="entry name" value="Krueppel-like factor 15"/>
    <property type="match status" value="1"/>
</dbReference>
<keyword evidence="13" id="KW-1185">Reference proteome</keyword>
<gene>
    <name evidence="12" type="ORF">PBRASI_LOCUS7793</name>
</gene>
<dbReference type="InterPro" id="IPR056438">
    <property type="entry name" value="Znf-C2H2_CTCF"/>
</dbReference>
<dbReference type="GO" id="GO:0000433">
    <property type="term" value="P:carbon catabolite repression of transcription from RNA polymerase II promoter by glucose"/>
    <property type="evidence" value="ECO:0007669"/>
    <property type="project" value="TreeGrafter"/>
</dbReference>
<evidence type="ECO:0000256" key="3">
    <source>
        <dbReference type="ARBA" id="ARBA00022737"/>
    </source>
</evidence>
<evidence type="ECO:0000256" key="8">
    <source>
        <dbReference type="ARBA" id="ARBA00023242"/>
    </source>
</evidence>
<evidence type="ECO:0000256" key="5">
    <source>
        <dbReference type="ARBA" id="ARBA00022833"/>
    </source>
</evidence>
<dbReference type="PANTHER" id="PTHR47428:SF1">
    <property type="entry name" value="REGULATORY PROTEIN MIG1-RELATED"/>
    <property type="match status" value="1"/>
</dbReference>
<dbReference type="InterPro" id="IPR051007">
    <property type="entry name" value="creA/MIG_C2H2-ZnF"/>
</dbReference>
<keyword evidence="2" id="KW-0479">Metal-binding</keyword>
<feature type="domain" description="C2H2-type" evidence="11">
    <location>
        <begin position="74"/>
        <end position="103"/>
    </location>
</feature>
<evidence type="ECO:0000256" key="10">
    <source>
        <dbReference type="SAM" id="MobiDB-lite"/>
    </source>
</evidence>
<comment type="subcellular location">
    <subcellularLocation>
        <location evidence="1">Nucleus</location>
    </subcellularLocation>
</comment>
<accession>A0A9N9CJL5</accession>
<dbReference type="Proteomes" id="UP000789739">
    <property type="component" value="Unassembled WGS sequence"/>
</dbReference>
<feature type="domain" description="C2H2-type" evidence="11">
    <location>
        <begin position="46"/>
        <end position="73"/>
    </location>
</feature>
<dbReference type="OrthoDB" id="654211at2759"/>
<evidence type="ECO:0000256" key="7">
    <source>
        <dbReference type="ARBA" id="ARBA00023163"/>
    </source>
</evidence>
<keyword evidence="6" id="KW-0805">Transcription regulation</keyword>
<protein>
    <submittedName>
        <fullName evidence="12">10103_t:CDS:1</fullName>
    </submittedName>
</protein>
<proteinExistence type="predicted"/>
<comment type="caution">
    <text evidence="12">The sequence shown here is derived from an EMBL/GenBank/DDBJ whole genome shotgun (WGS) entry which is preliminary data.</text>
</comment>